<comment type="caution">
    <text evidence="6">The sequence shown here is derived from an EMBL/GenBank/DDBJ whole genome shotgun (WGS) entry which is preliminary data.</text>
</comment>
<dbReference type="OrthoDB" id="3358017at2759"/>
<evidence type="ECO:0000313" key="6">
    <source>
        <dbReference type="EMBL" id="KAH7128177.1"/>
    </source>
</evidence>
<feature type="transmembrane region" description="Helical" evidence="5">
    <location>
        <begin position="285"/>
        <end position="305"/>
    </location>
</feature>
<evidence type="ECO:0000313" key="7">
    <source>
        <dbReference type="Proteomes" id="UP000700596"/>
    </source>
</evidence>
<gene>
    <name evidence="6" type="ORF">B0J11DRAFT_524317</name>
</gene>
<dbReference type="EMBL" id="JAGMWT010000005">
    <property type="protein sequence ID" value="KAH7128177.1"/>
    <property type="molecule type" value="Genomic_DNA"/>
</dbReference>
<reference evidence="6" key="1">
    <citation type="journal article" date="2021" name="Nat. Commun.">
        <title>Genetic determinants of endophytism in the Arabidopsis root mycobiome.</title>
        <authorList>
            <person name="Mesny F."/>
            <person name="Miyauchi S."/>
            <person name="Thiergart T."/>
            <person name="Pickel B."/>
            <person name="Atanasova L."/>
            <person name="Karlsson M."/>
            <person name="Huettel B."/>
            <person name="Barry K.W."/>
            <person name="Haridas S."/>
            <person name="Chen C."/>
            <person name="Bauer D."/>
            <person name="Andreopoulos W."/>
            <person name="Pangilinan J."/>
            <person name="LaButti K."/>
            <person name="Riley R."/>
            <person name="Lipzen A."/>
            <person name="Clum A."/>
            <person name="Drula E."/>
            <person name="Henrissat B."/>
            <person name="Kohler A."/>
            <person name="Grigoriev I.V."/>
            <person name="Martin F.M."/>
            <person name="Hacquard S."/>
        </authorList>
    </citation>
    <scope>NUCLEOTIDE SEQUENCE</scope>
    <source>
        <strain evidence="6">MPI-CAGE-CH-0243</strain>
    </source>
</reference>
<dbReference type="Pfam" id="PF04479">
    <property type="entry name" value="RTA1"/>
    <property type="match status" value="1"/>
</dbReference>
<dbReference type="PANTHER" id="PTHR31465:SF1">
    <property type="entry name" value="PROTEIN RTA1-RELATED"/>
    <property type="match status" value="1"/>
</dbReference>
<feature type="transmembrane region" description="Helical" evidence="5">
    <location>
        <begin position="153"/>
        <end position="178"/>
    </location>
</feature>
<evidence type="ECO:0000256" key="1">
    <source>
        <dbReference type="ARBA" id="ARBA00004141"/>
    </source>
</evidence>
<evidence type="ECO:0000256" key="2">
    <source>
        <dbReference type="ARBA" id="ARBA00022692"/>
    </source>
</evidence>
<accession>A0A9P9IPG4</accession>
<evidence type="ECO:0000256" key="5">
    <source>
        <dbReference type="SAM" id="Phobius"/>
    </source>
</evidence>
<organism evidence="6 7">
    <name type="scientific">Dendryphion nanum</name>
    <dbReference type="NCBI Taxonomy" id="256645"/>
    <lineage>
        <taxon>Eukaryota</taxon>
        <taxon>Fungi</taxon>
        <taxon>Dikarya</taxon>
        <taxon>Ascomycota</taxon>
        <taxon>Pezizomycotina</taxon>
        <taxon>Dothideomycetes</taxon>
        <taxon>Pleosporomycetidae</taxon>
        <taxon>Pleosporales</taxon>
        <taxon>Torulaceae</taxon>
        <taxon>Dendryphion</taxon>
    </lineage>
</organism>
<keyword evidence="2 5" id="KW-0812">Transmembrane</keyword>
<dbReference type="GO" id="GO:0016020">
    <property type="term" value="C:membrane"/>
    <property type="evidence" value="ECO:0007669"/>
    <property type="project" value="UniProtKB-SubCell"/>
</dbReference>
<evidence type="ECO:0000256" key="4">
    <source>
        <dbReference type="ARBA" id="ARBA00023136"/>
    </source>
</evidence>
<comment type="subcellular location">
    <subcellularLocation>
        <location evidence="1">Membrane</location>
        <topology evidence="1">Multi-pass membrane protein</topology>
    </subcellularLocation>
</comment>
<keyword evidence="3 5" id="KW-1133">Transmembrane helix</keyword>
<protein>
    <submittedName>
        <fullName evidence="6">RTA1 like protein-domain-containing protein</fullName>
    </submittedName>
</protein>
<dbReference type="Proteomes" id="UP000700596">
    <property type="component" value="Unassembled WGS sequence"/>
</dbReference>
<sequence>MAEKEPWKPFHYTPSATLAIIFAALFGATTLLHTFQLFKKRTWYLVPLILGGYLEVIGFIARYFSRANNFSILAPFLIQAIFILIAPTLFAASIYIILGRIILLVDGERYSWVRQRHLTWAFVMGDVLSLNLQSNGGGLTSGRTPAAIKVGEILIILGLFAQLAFFGLFIAVAAVFHYRLVHDRPVKKHVSFRWARPLAFWRRWSWFHRNKVERPNSSNYASHGGEGPATASAVTAAAVVDASELPWKRHIVVLYVTSVLVLVRSVFRLVEYIQGKDGYLLSREVYLYACDAALMVVVLGLFNLVHPSQISELYERRVRGREEGVVGVELEGLRKDGGRGEGAGAEGVDRR</sequence>
<feature type="transmembrane region" description="Helical" evidence="5">
    <location>
        <begin position="117"/>
        <end position="133"/>
    </location>
</feature>
<dbReference type="PANTHER" id="PTHR31465">
    <property type="entry name" value="PROTEIN RTA1-RELATED"/>
    <property type="match status" value="1"/>
</dbReference>
<dbReference type="AlphaFoldDB" id="A0A9P9IPG4"/>
<keyword evidence="7" id="KW-1185">Reference proteome</keyword>
<evidence type="ECO:0000256" key="3">
    <source>
        <dbReference type="ARBA" id="ARBA00022989"/>
    </source>
</evidence>
<feature type="transmembrane region" description="Helical" evidence="5">
    <location>
        <begin position="76"/>
        <end position="105"/>
    </location>
</feature>
<keyword evidence="4 5" id="KW-0472">Membrane</keyword>
<dbReference type="InterPro" id="IPR007568">
    <property type="entry name" value="RTA1"/>
</dbReference>
<name>A0A9P9IPG4_9PLEO</name>
<feature type="transmembrane region" description="Helical" evidence="5">
    <location>
        <begin position="252"/>
        <end position="273"/>
    </location>
</feature>
<proteinExistence type="predicted"/>
<feature type="transmembrane region" description="Helical" evidence="5">
    <location>
        <begin position="44"/>
        <end position="64"/>
    </location>
</feature>
<feature type="transmembrane region" description="Helical" evidence="5">
    <location>
        <begin position="12"/>
        <end position="32"/>
    </location>
</feature>